<reference evidence="2" key="1">
    <citation type="journal article" date="2022" name="bioRxiv">
        <title>Sequencing and chromosome-scale assembly of the giantPleurodeles waltlgenome.</title>
        <authorList>
            <person name="Brown T."/>
            <person name="Elewa A."/>
            <person name="Iarovenko S."/>
            <person name="Subramanian E."/>
            <person name="Araus A.J."/>
            <person name="Petzold A."/>
            <person name="Susuki M."/>
            <person name="Suzuki K.-i.T."/>
            <person name="Hayashi T."/>
            <person name="Toyoda A."/>
            <person name="Oliveira C."/>
            <person name="Osipova E."/>
            <person name="Leigh N.D."/>
            <person name="Simon A."/>
            <person name="Yun M.H."/>
        </authorList>
    </citation>
    <scope>NUCLEOTIDE SEQUENCE</scope>
    <source>
        <strain evidence="2">20211129_DDA</strain>
        <tissue evidence="2">Liver</tissue>
    </source>
</reference>
<evidence type="ECO:0000313" key="3">
    <source>
        <dbReference type="Proteomes" id="UP001066276"/>
    </source>
</evidence>
<feature type="region of interest" description="Disordered" evidence="1">
    <location>
        <begin position="1"/>
        <end position="77"/>
    </location>
</feature>
<protein>
    <submittedName>
        <fullName evidence="2">Uncharacterized protein</fullName>
    </submittedName>
</protein>
<dbReference type="Proteomes" id="UP001066276">
    <property type="component" value="Chromosome 7"/>
</dbReference>
<proteinExistence type="predicted"/>
<feature type="compositionally biased region" description="Basic and acidic residues" evidence="1">
    <location>
        <begin position="13"/>
        <end position="47"/>
    </location>
</feature>
<organism evidence="2 3">
    <name type="scientific">Pleurodeles waltl</name>
    <name type="common">Iberian ribbed newt</name>
    <dbReference type="NCBI Taxonomy" id="8319"/>
    <lineage>
        <taxon>Eukaryota</taxon>
        <taxon>Metazoa</taxon>
        <taxon>Chordata</taxon>
        <taxon>Craniata</taxon>
        <taxon>Vertebrata</taxon>
        <taxon>Euteleostomi</taxon>
        <taxon>Amphibia</taxon>
        <taxon>Batrachia</taxon>
        <taxon>Caudata</taxon>
        <taxon>Salamandroidea</taxon>
        <taxon>Salamandridae</taxon>
        <taxon>Pleurodelinae</taxon>
        <taxon>Pleurodeles</taxon>
    </lineage>
</organism>
<dbReference type="EMBL" id="JANPWB010000011">
    <property type="protein sequence ID" value="KAJ1125672.1"/>
    <property type="molecule type" value="Genomic_DNA"/>
</dbReference>
<feature type="compositionally biased region" description="Polar residues" evidence="1">
    <location>
        <begin position="59"/>
        <end position="70"/>
    </location>
</feature>
<evidence type="ECO:0000256" key="1">
    <source>
        <dbReference type="SAM" id="MobiDB-lite"/>
    </source>
</evidence>
<dbReference type="AlphaFoldDB" id="A0AAV7PEK9"/>
<gene>
    <name evidence="2" type="ORF">NDU88_004095</name>
</gene>
<comment type="caution">
    <text evidence="2">The sequence shown here is derived from an EMBL/GenBank/DDBJ whole genome shotgun (WGS) entry which is preliminary data.</text>
</comment>
<evidence type="ECO:0000313" key="2">
    <source>
        <dbReference type="EMBL" id="KAJ1125672.1"/>
    </source>
</evidence>
<name>A0AAV7PEK9_PLEWA</name>
<accession>A0AAV7PEK9</accession>
<sequence length="126" mass="13972">MGTPSDASGTDFRIGERKATTDCTEDARCTEPRKTEEKQPPDAERELPGPAQTPETREAASTGTRDTTVYESRHDPEGSWLYKDTIALFLNIKEHEDASTRLHCIVSATRKSKGLPVMNPHAMQLT</sequence>
<keyword evidence="3" id="KW-1185">Reference proteome</keyword>